<dbReference type="RefSeq" id="XP_016502982.1">
    <property type="nucleotide sequence ID" value="XM_016647496.2"/>
</dbReference>
<name>A0A1S4CNZ8_TOBAC</name>
<keyword evidence="2" id="KW-1185">Reference proteome</keyword>
<dbReference type="SMR" id="A0A1S4CNZ8"/>
<proteinExistence type="predicted"/>
<dbReference type="RefSeq" id="XP_016502982.1">
    <property type="nucleotide sequence ID" value="XM_016647496.1"/>
</dbReference>
<dbReference type="AlphaFoldDB" id="A0A1S4CNZ8"/>
<dbReference type="Proteomes" id="UP000790787">
    <property type="component" value="Chromosome 21"/>
</dbReference>
<gene>
    <name evidence="3" type="primary">LOC107821094</name>
</gene>
<dbReference type="KEGG" id="nta:107821094"/>
<accession>A0A1S4CNZ8</accession>
<evidence type="ECO:0000313" key="2">
    <source>
        <dbReference type="Proteomes" id="UP000790787"/>
    </source>
</evidence>
<reference evidence="2" key="1">
    <citation type="journal article" date="2014" name="Nat. Commun.">
        <title>The tobacco genome sequence and its comparison with those of tomato and potato.</title>
        <authorList>
            <person name="Sierro N."/>
            <person name="Battey J.N."/>
            <person name="Ouadi S."/>
            <person name="Bakaher N."/>
            <person name="Bovet L."/>
            <person name="Willig A."/>
            <person name="Goepfert S."/>
            <person name="Peitsch M.C."/>
            <person name="Ivanov N.V."/>
        </authorList>
    </citation>
    <scope>NUCLEOTIDE SEQUENCE [LARGE SCALE GENOMIC DNA]</scope>
</reference>
<feature type="coiled-coil region" evidence="1">
    <location>
        <begin position="185"/>
        <end position="331"/>
    </location>
</feature>
<evidence type="ECO:0000256" key="1">
    <source>
        <dbReference type="SAM" id="Coils"/>
    </source>
</evidence>
<dbReference type="GeneID" id="107821094"/>
<organism evidence="2 3">
    <name type="scientific">Nicotiana tabacum</name>
    <name type="common">Common tobacco</name>
    <dbReference type="NCBI Taxonomy" id="4097"/>
    <lineage>
        <taxon>Eukaryota</taxon>
        <taxon>Viridiplantae</taxon>
        <taxon>Streptophyta</taxon>
        <taxon>Embryophyta</taxon>
        <taxon>Tracheophyta</taxon>
        <taxon>Spermatophyta</taxon>
        <taxon>Magnoliopsida</taxon>
        <taxon>eudicotyledons</taxon>
        <taxon>Gunneridae</taxon>
        <taxon>Pentapetalae</taxon>
        <taxon>asterids</taxon>
        <taxon>lamiids</taxon>
        <taxon>Solanales</taxon>
        <taxon>Solanaceae</taxon>
        <taxon>Nicotianoideae</taxon>
        <taxon>Nicotianeae</taxon>
        <taxon>Nicotiana</taxon>
    </lineage>
</organism>
<dbReference type="PANTHER" id="PTHR48200:SF1">
    <property type="entry name" value="AMINOTRANSFERASE-LIKE PLANT MOBILE DOMAIN-CONTAINING PROTEIN"/>
    <property type="match status" value="1"/>
</dbReference>
<keyword evidence="1" id="KW-0175">Coiled coil</keyword>
<reference evidence="3" key="2">
    <citation type="submission" date="2025-08" db="UniProtKB">
        <authorList>
            <consortium name="RefSeq"/>
        </authorList>
    </citation>
    <scope>IDENTIFICATION</scope>
    <source>
        <tissue evidence="3">Leaf</tissue>
    </source>
</reference>
<evidence type="ECO:0000313" key="3">
    <source>
        <dbReference type="RefSeq" id="XP_016502982.1"/>
    </source>
</evidence>
<dbReference type="PaxDb" id="4097-A0A1S4CNZ8"/>
<dbReference type="PANTHER" id="PTHR48200">
    <property type="entry name" value="PROTEIN, PUTATIVE-RELATED"/>
    <property type="match status" value="1"/>
</dbReference>
<dbReference type="OrthoDB" id="1242775at2759"/>
<sequence>MPEGVRNWITRLRSLTADQIEWILGWLPVDEIVHMPATGPYFLLMGLRSIQPYAPYRILRQLGRCQIVPKDEDLITYVVEICSDAQFSEDVVRQIWSECWYLGSNTRVHDLSKGEVEPGYAIWYGKRVTMNNESERPAKRPHVQEFVDTSQEQWAWVAKEKDYWATISKLENQARAIKFESGLQAAEDEGEKKRLAQENEALRAQLREMRIAVEMPVRSERDQKIIGNLRQKVHDYATDLTKAEKDLAKARARMVQLGKDVEEQTRLARQAKQSYNKEVAILRKELATLENEMGQQVKDFKTEREHCYALINKLEENVLNLQNRNNMAMQVVEVREQQIGRLLQEKGAIKLRIKK</sequence>
<protein>
    <submittedName>
        <fullName evidence="3">Uncharacterized protein LOC107821094</fullName>
    </submittedName>
</protein>